<evidence type="ECO:0000256" key="10">
    <source>
        <dbReference type="SAM" id="MobiDB-lite"/>
    </source>
</evidence>
<dbReference type="Gene3D" id="3.40.366.10">
    <property type="entry name" value="Malonyl-Coenzyme A Acyl Carrier Protein, domain 2"/>
    <property type="match status" value="1"/>
</dbReference>
<keyword evidence="3" id="KW-0597">Phosphoprotein</keyword>
<sequence length="2097" mass="217267">MTTSVEGADPQSEKLFRYLKKVAVELDEARARLREYEQRETEPVAVVGIGCRFPGGVDSPEALWDVVAEGRDLVSEFPTDRGWDVDGLYDPDPDAEGKTYTRWGAFLDDAAGFDAGFFGIAPGEVLAMDPQQRLMLEVSWEALEHAGIDPMSLRGSSTGVFTGIFAPSYGSRETGGLQGYGLTGTAVSVASGRVSYVLGLEGPAVSVDTACSSSLVAIHWAMASLRSGECDLALAGGVTVMGLPSIFVGFSRQRGLAADGRCKAFAAAADGTGWGEGAGVVVLERLSDARRLGHKVLAVVRGSAVNQDGASNGLTAPNGLAQQRVIQASLASAGLTSADVDVVEAHGTATTLGDPIEAQALLATYGQGRPATQPLWVGSIKSNMGHTQAAAGVAGVIKMVQAMRHGVMPASLHVDEPSPRVDWDSGAVSVLTEARGWSVDGRPRRAGVSSFGISGTNAHVILEQAPEPAPDEGSDGPSDARTLAVVPWVVSGRSAEALTAQAGRLLSYLQADSGLDPVDVGSTLAGRSVFEHRAVIVGADREALIAGLTGLASGEPGAGVAMGHAGSVGKTVVVFPGQGSQRIGMGRELHAQLPVFAEAFDAVADELDQHLRLPLRDVVWGADAALLDTTEFAQPALFAVEVASFAVLQRWGVQPDFVMGHSVGELSAAYVAGVLTLTEAAMLVVARGRLMQALPAGGAMAAVAAREDEVAPLLGDAVGIAAINAPESVVVSGAEAAVSAIADSFAAQGRRVHRLAVSHAFHSPLMEPMLEEFAGVAAQVDAREPQIGLVSNVTGELAGPEVGFGSTQYWVDHVRRPVRFADSVRHLQTLGATHFIEAGPGSGLTGSIEQSLAPAEAVVVSMLGKDRPELSSALGAVGQLFTTGVPVDWCAVFAGSGGHRVDLPTYAFQRRRFWETPGADGPADAAGLGLGGAEHALLGAVIERPDSDGVVLTGRLSLADQPWLADHVVGGVVLFPGAGFVELVIRAADEVGCAVIEELVLAAPLILHPGVGAQVQVVVGAADDSGHRAVSVYSRGDQAEGWLLNAEGMLGMDAAKPDANLSVWPPEGAESVDISDGYAQLADRGYAYGPTFHGLVAAWRRETELFAEVVAPTGVDVDGMGMHPAVLDAVLHALGLAIETTETRLPFCWRGVSLHAGGAGRVRARFASAGADAISVEIADAAGLPVMTVGSLVTRSITAEQLRAAMAAAGGAPEQGPLDVLWSPIPLSGSGTNGSGQPAVVSWADYCAGGDGATAADVVVWECGSTGDDVVGSVYQATHSALEVLQSWLDGDRAGTLVVLTRGAVALAGEDVSDLAAAAVWGMVRSAQAENPGRIVLIDSDAPIDAAALVGVGEPQLLVRAGAVHAARLGPAAPLLALPAGESAWRLAAGGGGTLEDLVIQPCPEAQAPLQAGQVRVAVAAVGVNFRDVVAALGMYPGQAPPLGAEGSGEVIEVGPEVTGVAVGDSVMGFLGGAGPLAVVDQQLIAQMPRDWSFAQAAAVPVVFLTALFGLKDLAEIKPGESVLIHAGTGGVGMAAVQLARHWGVEIFVTASRGKWDTLRAMGFDDDHIGDSRTLEFEEKFLEVTEGRGVDVVLDSLAGDFVDASLRLLVRGGRFLEMGKTDIREAQKIAANYPGVWYRAFDLSEAGPVRMKEMLDEVRELFDNQVLRRLPVTTWDVRCAPAAFRFMSQARHIGKVVLTMPSALADGLADGTMLITGATGAVGAVLARHMVNAYGVRHVVLASRRGDQAEGAAELAAELSEAGANVAVLACDVADRDAVEAMLAQLSREYPPVRGLIHAAGVLDDAVITSLTPDRVDTVLRAKVDAAWNLHEATLDLDLSMFMLCSSIAATVGSPGQGNYSAANAFLDGLAAHRQAAGLAGLSVAWGLWEQPGGMAAHLSSRDLARMSRSGLAPMNPEQALELLDATLAINHPLMVATRLDRGALDARAQGGGLPPLFSGLARRPRRRQIEDTGDAAQSKSALAERLHGLASDERRDLLVGLVCLQAAAVLGRPSPEDIDSEAGFQDLGFDSLTAVELRNRLKTATGLTLPPTLIFDHPTPAAVADYVDQQIPEGHAHQSNGEKLPEPDDEKVTVQV</sequence>
<dbReference type="FunFam" id="3.40.50.720:FF:000209">
    <property type="entry name" value="Polyketide synthase Pks12"/>
    <property type="match status" value="1"/>
</dbReference>
<feature type="domain" description="Ketosynthase family 3 (KS3)" evidence="12">
    <location>
        <begin position="41"/>
        <end position="464"/>
    </location>
</feature>
<dbReference type="InterPro" id="IPR018201">
    <property type="entry name" value="Ketoacyl_synth_AS"/>
</dbReference>
<dbReference type="Pfam" id="PF13602">
    <property type="entry name" value="ADH_zinc_N_2"/>
    <property type="match status" value="1"/>
</dbReference>
<evidence type="ECO:0000256" key="2">
    <source>
        <dbReference type="ARBA" id="ARBA00022450"/>
    </source>
</evidence>
<keyword evidence="7" id="KW-0511">Multifunctional enzyme</keyword>
<keyword evidence="6" id="KW-0443">Lipid metabolism</keyword>
<evidence type="ECO:0000256" key="4">
    <source>
        <dbReference type="ARBA" id="ARBA00022679"/>
    </source>
</evidence>
<dbReference type="InterPro" id="IPR032821">
    <property type="entry name" value="PKS_assoc"/>
</dbReference>
<keyword evidence="4 14" id="KW-0808">Transferase</keyword>
<dbReference type="GO" id="GO:0004315">
    <property type="term" value="F:3-oxoacyl-[acyl-carrier-protein] synthase activity"/>
    <property type="evidence" value="ECO:0007669"/>
    <property type="project" value="UniProtKB-EC"/>
</dbReference>
<dbReference type="SMART" id="SM00825">
    <property type="entry name" value="PKS_KS"/>
    <property type="match status" value="1"/>
</dbReference>
<dbReference type="InterPro" id="IPR014030">
    <property type="entry name" value="Ketoacyl_synth_N"/>
</dbReference>
<evidence type="ECO:0000256" key="6">
    <source>
        <dbReference type="ARBA" id="ARBA00023098"/>
    </source>
</evidence>
<dbReference type="FunFam" id="3.40.50.720:FF:000381">
    <property type="entry name" value="Probable polyketide synthase pks17"/>
    <property type="match status" value="1"/>
</dbReference>
<dbReference type="Gene3D" id="3.10.129.110">
    <property type="entry name" value="Polyketide synthase dehydratase"/>
    <property type="match status" value="1"/>
</dbReference>
<feature type="region of interest" description="C-terminal hotdog fold" evidence="9">
    <location>
        <begin position="1069"/>
        <end position="1203"/>
    </location>
</feature>
<dbReference type="EMBL" id="LR130759">
    <property type="protein sequence ID" value="VDM88023.1"/>
    <property type="molecule type" value="Genomic_DNA"/>
</dbReference>
<dbReference type="Pfam" id="PF08659">
    <property type="entry name" value="KR"/>
    <property type="match status" value="1"/>
</dbReference>
<evidence type="ECO:0000256" key="9">
    <source>
        <dbReference type="PROSITE-ProRule" id="PRU01363"/>
    </source>
</evidence>
<dbReference type="InterPro" id="IPR036736">
    <property type="entry name" value="ACP-like_sf"/>
</dbReference>
<evidence type="ECO:0000256" key="8">
    <source>
        <dbReference type="ARBA" id="ARBA00023315"/>
    </source>
</evidence>
<dbReference type="Pfam" id="PF21089">
    <property type="entry name" value="PKS_DH_N"/>
    <property type="match status" value="1"/>
</dbReference>
<dbReference type="GO" id="GO:0004312">
    <property type="term" value="F:fatty acid synthase activity"/>
    <property type="evidence" value="ECO:0007669"/>
    <property type="project" value="TreeGrafter"/>
</dbReference>
<dbReference type="GO" id="GO:0031177">
    <property type="term" value="F:phosphopantetheine binding"/>
    <property type="evidence" value="ECO:0007669"/>
    <property type="project" value="InterPro"/>
</dbReference>
<dbReference type="InterPro" id="IPR013968">
    <property type="entry name" value="PKS_KR"/>
</dbReference>
<dbReference type="InterPro" id="IPR020843">
    <property type="entry name" value="ER"/>
</dbReference>
<dbReference type="SUPFAM" id="SSF52151">
    <property type="entry name" value="FabD/lysophospholipase-like"/>
    <property type="match status" value="1"/>
</dbReference>
<keyword evidence="15" id="KW-1185">Reference proteome</keyword>
<dbReference type="FunFam" id="1.10.1200.10:FF:000007">
    <property type="entry name" value="Probable polyketide synthase pks17"/>
    <property type="match status" value="1"/>
</dbReference>
<evidence type="ECO:0000259" key="12">
    <source>
        <dbReference type="PROSITE" id="PS52004"/>
    </source>
</evidence>
<dbReference type="Gene3D" id="1.10.1200.10">
    <property type="entry name" value="ACP-like"/>
    <property type="match status" value="1"/>
</dbReference>
<dbReference type="Pfam" id="PF00109">
    <property type="entry name" value="ketoacyl-synt"/>
    <property type="match status" value="1"/>
</dbReference>
<dbReference type="InterPro" id="IPR049551">
    <property type="entry name" value="PKS_DH_C"/>
</dbReference>
<proteinExistence type="predicted"/>
<dbReference type="Pfam" id="PF08240">
    <property type="entry name" value="ADH_N"/>
    <property type="match status" value="1"/>
</dbReference>
<feature type="active site" description="Proton donor; for dehydratase activity" evidence="9">
    <location>
        <position position="1128"/>
    </location>
</feature>
<dbReference type="InterPro" id="IPR050091">
    <property type="entry name" value="PKS_NRPS_Biosynth_Enz"/>
</dbReference>
<dbReference type="PROSITE" id="PS50075">
    <property type="entry name" value="CARRIER"/>
    <property type="match status" value="1"/>
</dbReference>
<dbReference type="Gene3D" id="3.40.50.11460">
    <property type="match status" value="1"/>
</dbReference>
<dbReference type="SUPFAM" id="SSF55048">
    <property type="entry name" value="Probable ACP-binding domain of malonyl-CoA ACP transacylase"/>
    <property type="match status" value="1"/>
</dbReference>
<feature type="region of interest" description="Disordered" evidence="10">
    <location>
        <begin position="2074"/>
        <end position="2097"/>
    </location>
</feature>
<evidence type="ECO:0000256" key="7">
    <source>
        <dbReference type="ARBA" id="ARBA00023268"/>
    </source>
</evidence>
<dbReference type="SUPFAM" id="SSF47336">
    <property type="entry name" value="ACP-like"/>
    <property type="match status" value="1"/>
</dbReference>
<dbReference type="KEGG" id="mbai:MB901379_01577"/>
<dbReference type="InterPro" id="IPR011032">
    <property type="entry name" value="GroES-like_sf"/>
</dbReference>
<dbReference type="EC" id="2.3.1.41" evidence="14"/>
<dbReference type="PROSITE" id="PS00606">
    <property type="entry name" value="KS3_1"/>
    <property type="match status" value="1"/>
</dbReference>
<dbReference type="InterPro" id="IPR042104">
    <property type="entry name" value="PKS_dehydratase_sf"/>
</dbReference>
<dbReference type="InterPro" id="IPR020807">
    <property type="entry name" value="PKS_DH"/>
</dbReference>
<protein>
    <submittedName>
        <fullName evidence="14">Beta-ketoacyl-acyl-carrier-protein synthase I</fullName>
        <ecNumber evidence="14">2.3.1.41</ecNumber>
    </submittedName>
</protein>
<feature type="region of interest" description="N-terminal hotdog fold" evidence="9">
    <location>
        <begin position="935"/>
        <end position="1057"/>
    </location>
</feature>
<dbReference type="InterPro" id="IPR049900">
    <property type="entry name" value="PKS_mFAS_DH"/>
</dbReference>
<dbReference type="PANTHER" id="PTHR43775:SF51">
    <property type="entry name" value="INACTIVE PHENOLPHTHIOCEROL SYNTHESIS POLYKETIDE SYNTHASE TYPE I PKS1-RELATED"/>
    <property type="match status" value="1"/>
</dbReference>
<dbReference type="InterPro" id="IPR036299">
    <property type="entry name" value="Polyketide_synth_docking_sf"/>
</dbReference>
<dbReference type="SMART" id="SM00823">
    <property type="entry name" value="PKS_PP"/>
    <property type="match status" value="1"/>
</dbReference>
<dbReference type="SUPFAM" id="SSF53901">
    <property type="entry name" value="Thiolase-like"/>
    <property type="match status" value="1"/>
</dbReference>
<feature type="active site" description="Proton acceptor; for dehydratase activity" evidence="9">
    <location>
        <position position="967"/>
    </location>
</feature>
<dbReference type="Gene3D" id="3.40.50.720">
    <property type="entry name" value="NAD(P)-binding Rossmann-like Domain"/>
    <property type="match status" value="1"/>
</dbReference>
<dbReference type="CDD" id="cd08956">
    <property type="entry name" value="KR_3_FAS_SDR_x"/>
    <property type="match status" value="1"/>
</dbReference>
<dbReference type="InterPro" id="IPR009081">
    <property type="entry name" value="PP-bd_ACP"/>
</dbReference>
<dbReference type="PROSITE" id="PS52019">
    <property type="entry name" value="PKS_MFAS_DH"/>
    <property type="match status" value="1"/>
</dbReference>
<dbReference type="InterPro" id="IPR036291">
    <property type="entry name" value="NAD(P)-bd_dom_sf"/>
</dbReference>
<dbReference type="Pfam" id="PF00550">
    <property type="entry name" value="PP-binding"/>
    <property type="match status" value="1"/>
</dbReference>
<dbReference type="InterPro" id="IPR016036">
    <property type="entry name" value="Malonyl_transacylase_ACP-bd"/>
</dbReference>
<dbReference type="InterPro" id="IPR014043">
    <property type="entry name" value="Acyl_transferase_dom"/>
</dbReference>
<dbReference type="CDD" id="cd00833">
    <property type="entry name" value="PKS"/>
    <property type="match status" value="1"/>
</dbReference>
<dbReference type="PANTHER" id="PTHR43775">
    <property type="entry name" value="FATTY ACID SYNTHASE"/>
    <property type="match status" value="1"/>
</dbReference>
<dbReference type="SMART" id="SM01294">
    <property type="entry name" value="PKS_PP_betabranch"/>
    <property type="match status" value="1"/>
</dbReference>
<dbReference type="GO" id="GO:0006633">
    <property type="term" value="P:fatty acid biosynthetic process"/>
    <property type="evidence" value="ECO:0007669"/>
    <property type="project" value="InterPro"/>
</dbReference>
<dbReference type="Pfam" id="PF14765">
    <property type="entry name" value="PS-DH"/>
    <property type="match status" value="1"/>
</dbReference>
<dbReference type="Pfam" id="PF02801">
    <property type="entry name" value="Ketoacyl-synt_C"/>
    <property type="match status" value="1"/>
</dbReference>
<dbReference type="SMART" id="SM00827">
    <property type="entry name" value="PKS_AT"/>
    <property type="match status" value="1"/>
</dbReference>
<dbReference type="InterPro" id="IPR014031">
    <property type="entry name" value="Ketoacyl_synth_C"/>
</dbReference>
<evidence type="ECO:0000259" key="11">
    <source>
        <dbReference type="PROSITE" id="PS50075"/>
    </source>
</evidence>
<dbReference type="InterPro" id="IPR049552">
    <property type="entry name" value="PKS_DH_N"/>
</dbReference>
<dbReference type="InterPro" id="IPR016035">
    <property type="entry name" value="Acyl_Trfase/lysoPLipase"/>
</dbReference>
<dbReference type="Proteomes" id="UP000269998">
    <property type="component" value="Chromosome"/>
</dbReference>
<dbReference type="InterPro" id="IPR001227">
    <property type="entry name" value="Ac_transferase_dom_sf"/>
</dbReference>
<evidence type="ECO:0000313" key="14">
    <source>
        <dbReference type="EMBL" id="VDM88023.1"/>
    </source>
</evidence>
<dbReference type="SUPFAM" id="SSF101173">
    <property type="entry name" value="Docking domain B of the erythromycin polyketide synthase (DEBS)"/>
    <property type="match status" value="1"/>
</dbReference>
<dbReference type="InterPro" id="IPR020841">
    <property type="entry name" value="PKS_Beta-ketoAc_synthase_dom"/>
</dbReference>
<dbReference type="FunFam" id="3.40.47.10:FF:000019">
    <property type="entry name" value="Polyketide synthase type I"/>
    <property type="match status" value="1"/>
</dbReference>
<keyword evidence="2" id="KW-0596">Phosphopantetheine</keyword>
<dbReference type="InterPro" id="IPR057326">
    <property type="entry name" value="KR_dom"/>
</dbReference>
<dbReference type="InterPro" id="IPR016039">
    <property type="entry name" value="Thiolase-like"/>
</dbReference>
<evidence type="ECO:0000256" key="3">
    <source>
        <dbReference type="ARBA" id="ARBA00022553"/>
    </source>
</evidence>
<dbReference type="SUPFAM" id="SSF51735">
    <property type="entry name" value="NAD(P)-binding Rossmann-fold domains"/>
    <property type="match status" value="3"/>
</dbReference>
<dbReference type="InterPro" id="IPR020806">
    <property type="entry name" value="PKS_PP-bd"/>
</dbReference>
<keyword evidence="8 14" id="KW-0012">Acyltransferase</keyword>
<feature type="domain" description="Carrier" evidence="11">
    <location>
        <begin position="1997"/>
        <end position="2072"/>
    </location>
</feature>
<dbReference type="InterPro" id="IPR006162">
    <property type="entry name" value="Ppantetheine_attach_site"/>
</dbReference>
<organism evidence="14 15">
    <name type="scientific">Mycobacterium basiliense</name>
    <dbReference type="NCBI Taxonomy" id="2094119"/>
    <lineage>
        <taxon>Bacteria</taxon>
        <taxon>Bacillati</taxon>
        <taxon>Actinomycetota</taxon>
        <taxon>Actinomycetes</taxon>
        <taxon>Mycobacteriales</taxon>
        <taxon>Mycobacteriaceae</taxon>
        <taxon>Mycobacterium</taxon>
    </lineage>
</organism>
<reference evidence="15" key="1">
    <citation type="submission" date="2018-02" db="EMBL/GenBank/DDBJ databases">
        <authorList>
            <person name="Seth-Smith MB H."/>
            <person name="Seth-Smith H."/>
        </authorList>
    </citation>
    <scope>NUCLEOTIDE SEQUENCE [LARGE SCALE GENOMIC DNA]</scope>
</reference>
<dbReference type="InterPro" id="IPR013154">
    <property type="entry name" value="ADH-like_N"/>
</dbReference>
<dbReference type="InterPro" id="IPR055123">
    <property type="entry name" value="SpnB-like_Rossmann"/>
</dbReference>
<dbReference type="PROSITE" id="PS00012">
    <property type="entry name" value="PHOSPHOPANTETHEINE"/>
    <property type="match status" value="1"/>
</dbReference>
<dbReference type="SMART" id="SM00826">
    <property type="entry name" value="PKS_DH"/>
    <property type="match status" value="1"/>
</dbReference>
<dbReference type="SUPFAM" id="SSF50129">
    <property type="entry name" value="GroES-like"/>
    <property type="match status" value="1"/>
</dbReference>
<evidence type="ECO:0000256" key="1">
    <source>
        <dbReference type="ARBA" id="ARBA00005189"/>
    </source>
</evidence>
<dbReference type="FunFam" id="3.90.180.10:FF:000032">
    <property type="entry name" value="Probable polyketide synthase pks1"/>
    <property type="match status" value="1"/>
</dbReference>
<dbReference type="RefSeq" id="WP_158016055.1">
    <property type="nucleotide sequence ID" value="NZ_CBCSKE010000032.1"/>
</dbReference>
<comment type="pathway">
    <text evidence="1">Lipid metabolism.</text>
</comment>
<evidence type="ECO:0000256" key="5">
    <source>
        <dbReference type="ARBA" id="ARBA00022832"/>
    </source>
</evidence>
<gene>
    <name evidence="14" type="ORF">MB901379_01577</name>
</gene>
<evidence type="ECO:0000259" key="13">
    <source>
        <dbReference type="PROSITE" id="PS52019"/>
    </source>
</evidence>
<feature type="compositionally biased region" description="Basic and acidic residues" evidence="10">
    <location>
        <begin position="2084"/>
        <end position="2097"/>
    </location>
</feature>
<accession>A0A3S4FLP0</accession>
<dbReference type="Gene3D" id="3.30.70.3290">
    <property type="match status" value="1"/>
</dbReference>
<feature type="region of interest" description="Disordered" evidence="10">
    <location>
        <begin position="1956"/>
        <end position="1981"/>
    </location>
</feature>
<feature type="domain" description="PKS/mFAS DH" evidence="13">
    <location>
        <begin position="935"/>
        <end position="1203"/>
    </location>
</feature>
<dbReference type="FunFam" id="3.10.129.110:FF:000003">
    <property type="entry name" value="Probable polyketide synthase pks1"/>
    <property type="match status" value="1"/>
</dbReference>
<dbReference type="OrthoDB" id="4516163at2"/>
<keyword evidence="5" id="KW-0276">Fatty acid metabolism</keyword>
<dbReference type="SMART" id="SM00829">
    <property type="entry name" value="PKS_ER"/>
    <property type="match status" value="1"/>
</dbReference>
<dbReference type="CDD" id="cd05195">
    <property type="entry name" value="enoyl_red"/>
    <property type="match status" value="1"/>
</dbReference>
<evidence type="ECO:0000313" key="15">
    <source>
        <dbReference type="Proteomes" id="UP000269998"/>
    </source>
</evidence>
<dbReference type="Pfam" id="PF00698">
    <property type="entry name" value="Acyl_transf_1"/>
    <property type="match status" value="1"/>
</dbReference>
<dbReference type="GO" id="GO:0016491">
    <property type="term" value="F:oxidoreductase activity"/>
    <property type="evidence" value="ECO:0007669"/>
    <property type="project" value="InterPro"/>
</dbReference>
<dbReference type="FunFam" id="3.40.366.10:FF:000002">
    <property type="entry name" value="Probable polyketide synthase 2"/>
    <property type="match status" value="1"/>
</dbReference>
<dbReference type="Gene3D" id="3.40.47.10">
    <property type="match status" value="1"/>
</dbReference>
<dbReference type="PROSITE" id="PS52004">
    <property type="entry name" value="KS3_2"/>
    <property type="match status" value="1"/>
</dbReference>
<dbReference type="Pfam" id="PF16197">
    <property type="entry name" value="KAsynt_C_assoc"/>
    <property type="match status" value="1"/>
</dbReference>
<dbReference type="Gene3D" id="3.90.180.10">
    <property type="entry name" value="Medium-chain alcohol dehydrogenases, catalytic domain"/>
    <property type="match status" value="1"/>
</dbReference>
<dbReference type="SMART" id="SM00822">
    <property type="entry name" value="PKS_KR"/>
    <property type="match status" value="1"/>
</dbReference>
<name>A0A3S4FLP0_9MYCO</name>
<dbReference type="Pfam" id="PF22953">
    <property type="entry name" value="SpnB_Rossmann"/>
    <property type="match status" value="1"/>
</dbReference>